<comment type="caution">
    <text evidence="2">The sequence shown here is derived from an EMBL/GenBank/DDBJ whole genome shotgun (WGS) entry which is preliminary data.</text>
</comment>
<evidence type="ECO:0000313" key="3">
    <source>
        <dbReference type="Proteomes" id="UP000321058"/>
    </source>
</evidence>
<sequence length="177" mass="19807">MAAQPVTARYSTLHNGSMAVVSLGMIVVAIAHFMTNPANAPTLSLNDPRFVLFFMLALAMLYYVVLGVSRVRNREPQVVIDHGGIRLGFGRNNHFTWDDIIWVRLRRLALRPQLEIGLADQAFISANLRLSMWSFDDSLRPVRGQPTTVLVRDNGLDTKSSAMLDAVRTFRPNLVKS</sequence>
<keyword evidence="1" id="KW-1133">Transmembrane helix</keyword>
<organism evidence="2 3">
    <name type="scientific">Reyranella soli</name>
    <dbReference type="NCBI Taxonomy" id="1230389"/>
    <lineage>
        <taxon>Bacteria</taxon>
        <taxon>Pseudomonadati</taxon>
        <taxon>Pseudomonadota</taxon>
        <taxon>Alphaproteobacteria</taxon>
        <taxon>Hyphomicrobiales</taxon>
        <taxon>Reyranellaceae</taxon>
        <taxon>Reyranella</taxon>
    </lineage>
</organism>
<gene>
    <name evidence="2" type="ORF">RSO01_34450</name>
</gene>
<proteinExistence type="predicted"/>
<evidence type="ECO:0008006" key="4">
    <source>
        <dbReference type="Google" id="ProtNLM"/>
    </source>
</evidence>
<feature type="transmembrane region" description="Helical" evidence="1">
    <location>
        <begin position="50"/>
        <end position="68"/>
    </location>
</feature>
<feature type="transmembrane region" description="Helical" evidence="1">
    <location>
        <begin position="12"/>
        <end position="34"/>
    </location>
</feature>
<name>A0A512NBF9_9HYPH</name>
<dbReference type="OrthoDB" id="7375524at2"/>
<protein>
    <recommendedName>
        <fullName evidence="4">PH domain-containing protein</fullName>
    </recommendedName>
</protein>
<reference evidence="2 3" key="1">
    <citation type="submission" date="2019-07" db="EMBL/GenBank/DDBJ databases">
        <title>Whole genome shotgun sequence of Reyranella soli NBRC 108950.</title>
        <authorList>
            <person name="Hosoyama A."/>
            <person name="Uohara A."/>
            <person name="Ohji S."/>
            <person name="Ichikawa N."/>
        </authorList>
    </citation>
    <scope>NUCLEOTIDE SEQUENCE [LARGE SCALE GENOMIC DNA]</scope>
    <source>
        <strain evidence="2 3">NBRC 108950</strain>
    </source>
</reference>
<dbReference type="AlphaFoldDB" id="A0A512NBF9"/>
<keyword evidence="1" id="KW-0812">Transmembrane</keyword>
<keyword evidence="3" id="KW-1185">Reference proteome</keyword>
<dbReference type="Proteomes" id="UP000321058">
    <property type="component" value="Unassembled WGS sequence"/>
</dbReference>
<accession>A0A512NBF9</accession>
<evidence type="ECO:0000313" key="2">
    <source>
        <dbReference type="EMBL" id="GEP56279.1"/>
    </source>
</evidence>
<evidence type="ECO:0000256" key="1">
    <source>
        <dbReference type="SAM" id="Phobius"/>
    </source>
</evidence>
<dbReference type="EMBL" id="BKAJ01000061">
    <property type="protein sequence ID" value="GEP56279.1"/>
    <property type="molecule type" value="Genomic_DNA"/>
</dbReference>
<dbReference type="RefSeq" id="WP_147150349.1">
    <property type="nucleotide sequence ID" value="NZ_BKAJ01000061.1"/>
</dbReference>
<keyword evidence="1" id="KW-0472">Membrane</keyword>